<dbReference type="AlphaFoldDB" id="A0A8D8LL59"/>
<sequence>MSNGATLESRIKKFNARKCIRYNSYQITLSWYSINFEWFYVIEWFSLVFLIHLNPLIPFCFISLCLSPNNSSSNFMFDRKHKTCEAYYLLHAFYTRSLVLLWFYFIVVLFKVLDPGSI</sequence>
<dbReference type="EMBL" id="HBUF01007628">
    <property type="protein sequence ID" value="CAG6607362.1"/>
    <property type="molecule type" value="Transcribed_RNA"/>
</dbReference>
<proteinExistence type="predicted"/>
<organism evidence="2">
    <name type="scientific">Cacopsylla melanoneura</name>
    <dbReference type="NCBI Taxonomy" id="428564"/>
    <lineage>
        <taxon>Eukaryota</taxon>
        <taxon>Metazoa</taxon>
        <taxon>Ecdysozoa</taxon>
        <taxon>Arthropoda</taxon>
        <taxon>Hexapoda</taxon>
        <taxon>Insecta</taxon>
        <taxon>Pterygota</taxon>
        <taxon>Neoptera</taxon>
        <taxon>Paraneoptera</taxon>
        <taxon>Hemiptera</taxon>
        <taxon>Sternorrhyncha</taxon>
        <taxon>Psylloidea</taxon>
        <taxon>Psyllidae</taxon>
        <taxon>Psyllinae</taxon>
        <taxon>Cacopsylla</taxon>
    </lineage>
</organism>
<feature type="transmembrane region" description="Helical" evidence="1">
    <location>
        <begin position="38"/>
        <end position="66"/>
    </location>
</feature>
<evidence type="ECO:0000313" key="2">
    <source>
        <dbReference type="EMBL" id="CAG6607362.1"/>
    </source>
</evidence>
<keyword evidence="1" id="KW-0472">Membrane</keyword>
<protein>
    <submittedName>
        <fullName evidence="2">Uncharacterized protein</fullName>
    </submittedName>
</protein>
<keyword evidence="1" id="KW-1133">Transmembrane helix</keyword>
<keyword evidence="1" id="KW-0812">Transmembrane</keyword>
<reference evidence="2" key="1">
    <citation type="submission" date="2021-05" db="EMBL/GenBank/DDBJ databases">
        <authorList>
            <person name="Alioto T."/>
            <person name="Alioto T."/>
            <person name="Gomez Garrido J."/>
        </authorList>
    </citation>
    <scope>NUCLEOTIDE SEQUENCE</scope>
</reference>
<accession>A0A8D8LL59</accession>
<feature type="transmembrane region" description="Helical" evidence="1">
    <location>
        <begin position="87"/>
        <end position="110"/>
    </location>
</feature>
<name>A0A8D8LL59_9HEMI</name>
<evidence type="ECO:0000256" key="1">
    <source>
        <dbReference type="SAM" id="Phobius"/>
    </source>
</evidence>